<evidence type="ECO:0000256" key="1">
    <source>
        <dbReference type="ARBA" id="ARBA00022679"/>
    </source>
</evidence>
<dbReference type="Gene3D" id="3.30.565.10">
    <property type="entry name" value="Histidine kinase-like ATPase, C-terminal domain"/>
    <property type="match status" value="1"/>
</dbReference>
<dbReference type="InterPro" id="IPR036890">
    <property type="entry name" value="HATPase_C_sf"/>
</dbReference>
<dbReference type="SUPFAM" id="SSF55874">
    <property type="entry name" value="ATPase domain of HSP90 chaperone/DNA topoisomerase II/histidine kinase"/>
    <property type="match status" value="1"/>
</dbReference>
<evidence type="ECO:0008006" key="6">
    <source>
        <dbReference type="Google" id="ProtNLM"/>
    </source>
</evidence>
<keyword evidence="1" id="KW-0808">Transferase</keyword>
<evidence type="ECO:0000256" key="3">
    <source>
        <dbReference type="ARBA" id="ARBA00023012"/>
    </source>
</evidence>
<name>A0ABT5TTR5_9MICO</name>
<protein>
    <recommendedName>
        <fullName evidence="6">Histidine kinase/HSP90-like ATPase domain-containing protein</fullName>
    </recommendedName>
</protein>
<keyword evidence="5" id="KW-1185">Reference proteome</keyword>
<dbReference type="InterPro" id="IPR050482">
    <property type="entry name" value="Sensor_HK_TwoCompSys"/>
</dbReference>
<sequence>MTNVVRHARPGTCTIDVDVVPGPGGRTGDVARLRITNDGAGPAAGRSTGSGLIGLRERLTAVGGDLDTTVEGGTFTLTATVPVTAPELMDASEGRR</sequence>
<keyword evidence="3" id="KW-0902">Two-component regulatory system</keyword>
<dbReference type="Proteomes" id="UP001165561">
    <property type="component" value="Unassembled WGS sequence"/>
</dbReference>
<accession>A0ABT5TTR5</accession>
<organism evidence="4 5">
    <name type="scientific">Georgenia halotolerans</name>
    <dbReference type="NCBI Taxonomy" id="3028317"/>
    <lineage>
        <taxon>Bacteria</taxon>
        <taxon>Bacillati</taxon>
        <taxon>Actinomycetota</taxon>
        <taxon>Actinomycetes</taxon>
        <taxon>Micrococcales</taxon>
        <taxon>Bogoriellaceae</taxon>
        <taxon>Georgenia</taxon>
    </lineage>
</organism>
<keyword evidence="2" id="KW-0418">Kinase</keyword>
<comment type="caution">
    <text evidence="4">The sequence shown here is derived from an EMBL/GenBank/DDBJ whole genome shotgun (WGS) entry which is preliminary data.</text>
</comment>
<dbReference type="EMBL" id="JARACI010000495">
    <property type="protein sequence ID" value="MDD9205444.1"/>
    <property type="molecule type" value="Genomic_DNA"/>
</dbReference>
<gene>
    <name evidence="4" type="ORF">PU560_03045</name>
</gene>
<dbReference type="CDD" id="cd16917">
    <property type="entry name" value="HATPase_UhpB-NarQ-NarX-like"/>
    <property type="match status" value="1"/>
</dbReference>
<dbReference type="PANTHER" id="PTHR24421">
    <property type="entry name" value="NITRATE/NITRITE SENSOR PROTEIN NARX-RELATED"/>
    <property type="match status" value="1"/>
</dbReference>
<evidence type="ECO:0000313" key="5">
    <source>
        <dbReference type="Proteomes" id="UP001165561"/>
    </source>
</evidence>
<evidence type="ECO:0000256" key="2">
    <source>
        <dbReference type="ARBA" id="ARBA00022777"/>
    </source>
</evidence>
<proteinExistence type="predicted"/>
<reference evidence="4" key="1">
    <citation type="submission" date="2023-02" db="EMBL/GenBank/DDBJ databases">
        <title>Georgenia sp.10Sc9-8, isolated from a soil sample collected from the Taklamakan desert.</title>
        <authorList>
            <person name="Liu S."/>
        </authorList>
    </citation>
    <scope>NUCLEOTIDE SEQUENCE</scope>
    <source>
        <strain evidence="4">10Sc9-8</strain>
    </source>
</reference>
<evidence type="ECO:0000313" key="4">
    <source>
        <dbReference type="EMBL" id="MDD9205444.1"/>
    </source>
</evidence>